<gene>
    <name evidence="1" type="primary">g6304</name>
    <name evidence="1" type="ORF">VP750_LOCUS5402</name>
</gene>
<proteinExistence type="predicted"/>
<keyword evidence="2" id="KW-1185">Reference proteome</keyword>
<accession>A0ABP1FV30</accession>
<name>A0ABP1FV30_9CHLO</name>
<reference evidence="1 2" key="1">
    <citation type="submission" date="2024-06" db="EMBL/GenBank/DDBJ databases">
        <authorList>
            <person name="Kraege A."/>
            <person name="Thomma B."/>
        </authorList>
    </citation>
    <scope>NUCLEOTIDE SEQUENCE [LARGE SCALE GENOMIC DNA]</scope>
</reference>
<evidence type="ECO:0000313" key="1">
    <source>
        <dbReference type="EMBL" id="CAL5223743.1"/>
    </source>
</evidence>
<evidence type="ECO:0000313" key="2">
    <source>
        <dbReference type="Proteomes" id="UP001497392"/>
    </source>
</evidence>
<dbReference type="EMBL" id="CAXHTA020000009">
    <property type="protein sequence ID" value="CAL5223743.1"/>
    <property type="molecule type" value="Genomic_DNA"/>
</dbReference>
<protein>
    <submittedName>
        <fullName evidence="1">G6304 protein</fullName>
    </submittedName>
</protein>
<sequence length="397" mass="45005">MWQESKGKRGHWRHEGLLALALTFVILFFVSLQLNGRSGTRRRATISVSRQPQTRDEVLVSYSYFEKDEGQRENFEYFILEGLGLNGVRTRMPAATDFSIVVNGDECSPCTALSPYLNALDISLEGVSAAWGSPRITVLHRVENFGMDIAAHNVTLSHLQSTNRLRAYKYFVFLNSSVRGPFFPSWLTPMMPTWRWPDAFVSRLSGDVKLVSSSIVCLPAIDPGGYGPKAESWAFALDSQGLELMMEKGIFWTRTCKVCHGDEGIVVASEYGMSKAILEASFNLATLMSRYALDTDWRDQKNWDCNDNVHPSRHGTYGGISMHPYETMFVKESWHVGEPFLSRYTQWQREHSVGRAGTEGTFNEDMYFYAMCNEGRRPQRTQDLFVPQNLTCTGSDQ</sequence>
<organism evidence="1 2">
    <name type="scientific">Coccomyxa viridis</name>
    <dbReference type="NCBI Taxonomy" id="1274662"/>
    <lineage>
        <taxon>Eukaryota</taxon>
        <taxon>Viridiplantae</taxon>
        <taxon>Chlorophyta</taxon>
        <taxon>core chlorophytes</taxon>
        <taxon>Trebouxiophyceae</taxon>
        <taxon>Trebouxiophyceae incertae sedis</taxon>
        <taxon>Coccomyxaceae</taxon>
        <taxon>Coccomyxa</taxon>
    </lineage>
</organism>
<dbReference type="Proteomes" id="UP001497392">
    <property type="component" value="Unassembled WGS sequence"/>
</dbReference>
<comment type="caution">
    <text evidence="1">The sequence shown here is derived from an EMBL/GenBank/DDBJ whole genome shotgun (WGS) entry which is preliminary data.</text>
</comment>